<dbReference type="PANTHER" id="PTHR42770:SF7">
    <property type="entry name" value="MEMBRANE PROTEIN"/>
    <property type="match status" value="1"/>
</dbReference>
<dbReference type="EMBL" id="AOCG01000005">
    <property type="protein sequence ID" value="EUJ20006.1"/>
    <property type="molecule type" value="Genomic_DNA"/>
</dbReference>
<accession>W7BAN6</accession>
<dbReference type="STRING" id="1265818.MAQA_04486"/>
<evidence type="ECO:0000256" key="2">
    <source>
        <dbReference type="ARBA" id="ARBA00022692"/>
    </source>
</evidence>
<protein>
    <submittedName>
        <fullName evidence="6">Amino acid permease</fullName>
    </submittedName>
</protein>
<keyword evidence="2 5" id="KW-0812">Transmembrane</keyword>
<feature type="transmembrane region" description="Helical" evidence="5">
    <location>
        <begin position="67"/>
        <end position="84"/>
    </location>
</feature>
<evidence type="ECO:0000313" key="7">
    <source>
        <dbReference type="Proteomes" id="UP000019246"/>
    </source>
</evidence>
<feature type="transmembrane region" description="Helical" evidence="5">
    <location>
        <begin position="90"/>
        <end position="111"/>
    </location>
</feature>
<reference evidence="6 7" key="1">
    <citation type="journal article" date="2014" name="Int. J. Syst. Evol. Microbiol.">
        <title>Listeria floridensis sp. nov., Listeria aquatica sp. nov., Listeria cornellensis sp. nov., Listeria riparia sp. nov. and Listeria grandensis sp. nov., from agricultural and natural environments.</title>
        <authorList>
            <person name="den Bakker H.C."/>
            <person name="Warchocki S."/>
            <person name="Wright E.M."/>
            <person name="Allred A.F."/>
            <person name="Ahlstrom C."/>
            <person name="Manuel C.S."/>
            <person name="Stasiewicz M.J."/>
            <person name="Burrell A."/>
            <person name="Roof S."/>
            <person name="Strawn L."/>
            <person name="Fortes E.D."/>
            <person name="Nightingale K.K."/>
            <person name="Kephart D."/>
            <person name="Wiedmann M."/>
        </authorList>
    </citation>
    <scope>NUCLEOTIDE SEQUENCE [LARGE SCALE GENOMIC DNA]</scope>
    <source>
        <strain evidence="6 7">FSL S10-1188</strain>
    </source>
</reference>
<feature type="transmembrane region" description="Helical" evidence="5">
    <location>
        <begin position="36"/>
        <end position="55"/>
    </location>
</feature>
<dbReference type="Gene3D" id="1.20.1740.10">
    <property type="entry name" value="Amino acid/polyamine transporter I"/>
    <property type="match status" value="1"/>
</dbReference>
<name>W7BAN6_9LIST</name>
<comment type="caution">
    <text evidence="6">The sequence shown here is derived from an EMBL/GenBank/DDBJ whole genome shotgun (WGS) entry which is preliminary data.</text>
</comment>
<dbReference type="RefSeq" id="WP_206537526.1">
    <property type="nucleotide sequence ID" value="NZ_AOCG01000005.1"/>
</dbReference>
<organism evidence="6 7">
    <name type="scientific">Listeria aquatica FSL S10-1188</name>
    <dbReference type="NCBI Taxonomy" id="1265818"/>
    <lineage>
        <taxon>Bacteria</taxon>
        <taxon>Bacillati</taxon>
        <taxon>Bacillota</taxon>
        <taxon>Bacilli</taxon>
        <taxon>Bacillales</taxon>
        <taxon>Listeriaceae</taxon>
        <taxon>Listeria</taxon>
    </lineage>
</organism>
<dbReference type="Proteomes" id="UP000019246">
    <property type="component" value="Unassembled WGS sequence"/>
</dbReference>
<proteinExistence type="predicted"/>
<dbReference type="GO" id="GO:0016020">
    <property type="term" value="C:membrane"/>
    <property type="evidence" value="ECO:0007669"/>
    <property type="project" value="UniProtKB-SubCell"/>
</dbReference>
<keyword evidence="4 5" id="KW-0472">Membrane</keyword>
<dbReference type="PATRIC" id="fig|1265818.5.peg.890"/>
<keyword evidence="7" id="KW-1185">Reference proteome</keyword>
<evidence type="ECO:0000256" key="1">
    <source>
        <dbReference type="ARBA" id="ARBA00004141"/>
    </source>
</evidence>
<evidence type="ECO:0000256" key="3">
    <source>
        <dbReference type="ARBA" id="ARBA00022989"/>
    </source>
</evidence>
<feature type="transmembrane region" description="Helical" evidence="5">
    <location>
        <begin position="12"/>
        <end position="30"/>
    </location>
</feature>
<dbReference type="PANTHER" id="PTHR42770">
    <property type="entry name" value="AMINO ACID TRANSPORTER-RELATED"/>
    <property type="match status" value="1"/>
</dbReference>
<evidence type="ECO:0000313" key="6">
    <source>
        <dbReference type="EMBL" id="EUJ20006.1"/>
    </source>
</evidence>
<sequence>MQKKNKHEAPIFSIVVSGILAVLLVMSGSFEQLAQLSVLMRFIQYIPTALSVIALRKKGLEDPGFKMRFGPFIAVLSVIVSLWIMSSSSLINIIFTMGAICITSILYFVMYGKKRTSRRKKWKTSKLKT</sequence>
<evidence type="ECO:0000256" key="4">
    <source>
        <dbReference type="ARBA" id="ARBA00023136"/>
    </source>
</evidence>
<dbReference type="InterPro" id="IPR050367">
    <property type="entry name" value="APC_superfamily"/>
</dbReference>
<gene>
    <name evidence="6" type="ORF">MAQA_04486</name>
</gene>
<dbReference type="AlphaFoldDB" id="W7BAN6"/>
<comment type="subcellular location">
    <subcellularLocation>
        <location evidence="1">Membrane</location>
        <topology evidence="1">Multi-pass membrane protein</topology>
    </subcellularLocation>
</comment>
<evidence type="ECO:0000256" key="5">
    <source>
        <dbReference type="SAM" id="Phobius"/>
    </source>
</evidence>
<keyword evidence="3 5" id="KW-1133">Transmembrane helix</keyword>